<organism evidence="2 3">
    <name type="scientific">Crotalaria pallida</name>
    <name type="common">Smooth rattlebox</name>
    <name type="synonym">Crotalaria striata</name>
    <dbReference type="NCBI Taxonomy" id="3830"/>
    <lineage>
        <taxon>Eukaryota</taxon>
        <taxon>Viridiplantae</taxon>
        <taxon>Streptophyta</taxon>
        <taxon>Embryophyta</taxon>
        <taxon>Tracheophyta</taxon>
        <taxon>Spermatophyta</taxon>
        <taxon>Magnoliopsida</taxon>
        <taxon>eudicotyledons</taxon>
        <taxon>Gunneridae</taxon>
        <taxon>Pentapetalae</taxon>
        <taxon>rosids</taxon>
        <taxon>fabids</taxon>
        <taxon>Fabales</taxon>
        <taxon>Fabaceae</taxon>
        <taxon>Papilionoideae</taxon>
        <taxon>50 kb inversion clade</taxon>
        <taxon>genistoids sensu lato</taxon>
        <taxon>core genistoids</taxon>
        <taxon>Crotalarieae</taxon>
        <taxon>Crotalaria</taxon>
    </lineage>
</organism>
<evidence type="ECO:0000313" key="3">
    <source>
        <dbReference type="Proteomes" id="UP001372338"/>
    </source>
</evidence>
<feature type="region of interest" description="Disordered" evidence="1">
    <location>
        <begin position="277"/>
        <end position="303"/>
    </location>
</feature>
<dbReference type="EMBL" id="JAYWIO010000008">
    <property type="protein sequence ID" value="KAK7244897.1"/>
    <property type="molecule type" value="Genomic_DNA"/>
</dbReference>
<feature type="region of interest" description="Disordered" evidence="1">
    <location>
        <begin position="77"/>
        <end position="234"/>
    </location>
</feature>
<proteinExistence type="predicted"/>
<name>A0AAN9E830_CROPI</name>
<feature type="compositionally biased region" description="Basic and acidic residues" evidence="1">
    <location>
        <begin position="217"/>
        <end position="234"/>
    </location>
</feature>
<dbReference type="AlphaFoldDB" id="A0AAN9E830"/>
<sequence>MNETMNQKDANSEIPGMEVHDSASKSRTEKDMVISDEASGKAKNQEDIPNYGKKDLENHFGPWMLVRKPNRRKDFIRNSNASNSVTASHFNGNNKKSGPTMMRSRFAALEQDTEEKNVDDNVNNEASDNAIEEEKIEQNKMGLNAKNKQVAQRTEKVRNPLGGKKPQHKGGRPIMGQPNNKKPSSSGLSEEKKSAIVDGKISVSSGENPVESSNRVLGKDSGKDTKVQDEENRRRMNQFQQVYNYKGDNLMTHVVLPSQEVVELVKQKAEMFKQHFTKDEPPDRGLPEETAGHEVDNVTMDTDSSVAAVKAQGRAVDSCVGSGLEPSSRNQV</sequence>
<protein>
    <submittedName>
        <fullName evidence="2">Uncharacterized protein</fullName>
    </submittedName>
</protein>
<evidence type="ECO:0000256" key="1">
    <source>
        <dbReference type="SAM" id="MobiDB-lite"/>
    </source>
</evidence>
<evidence type="ECO:0000313" key="2">
    <source>
        <dbReference type="EMBL" id="KAK7244897.1"/>
    </source>
</evidence>
<accession>A0AAN9E830</accession>
<feature type="compositionally biased region" description="Basic and acidic residues" evidence="1">
    <location>
        <begin position="277"/>
        <end position="296"/>
    </location>
</feature>
<comment type="caution">
    <text evidence="2">The sequence shown here is derived from an EMBL/GenBank/DDBJ whole genome shotgun (WGS) entry which is preliminary data.</text>
</comment>
<feature type="compositionally biased region" description="Polar residues" evidence="1">
    <location>
        <begin position="177"/>
        <end position="188"/>
    </location>
</feature>
<keyword evidence="3" id="KW-1185">Reference proteome</keyword>
<reference evidence="2 3" key="1">
    <citation type="submission" date="2024-01" db="EMBL/GenBank/DDBJ databases">
        <title>The genomes of 5 underutilized Papilionoideae crops provide insights into root nodulation and disease resistanc.</title>
        <authorList>
            <person name="Yuan L."/>
        </authorList>
    </citation>
    <scope>NUCLEOTIDE SEQUENCE [LARGE SCALE GENOMIC DNA]</scope>
    <source>
        <strain evidence="2">ZHUSHIDOU_FW_LH</strain>
        <tissue evidence="2">Leaf</tissue>
    </source>
</reference>
<feature type="compositionally biased region" description="Polar residues" evidence="1">
    <location>
        <begin position="202"/>
        <end position="215"/>
    </location>
</feature>
<gene>
    <name evidence="2" type="ORF">RIF29_39726</name>
</gene>
<feature type="compositionally biased region" description="Basic and acidic residues" evidence="1">
    <location>
        <begin position="18"/>
        <end position="57"/>
    </location>
</feature>
<feature type="compositionally biased region" description="Polar residues" evidence="1">
    <location>
        <begin position="77"/>
        <end position="97"/>
    </location>
</feature>
<feature type="region of interest" description="Disordered" evidence="1">
    <location>
        <begin position="1"/>
        <end position="57"/>
    </location>
</feature>
<dbReference type="Proteomes" id="UP001372338">
    <property type="component" value="Unassembled WGS sequence"/>
</dbReference>